<dbReference type="PATRIC" id="fig|1293598.4.peg.1995"/>
<reference evidence="2 3" key="1">
    <citation type="journal article" date="2015" name="Genome Announc.">
        <title>Expanding the biotechnology potential of lactobacilli through comparative genomics of 213 strains and associated genera.</title>
        <authorList>
            <person name="Sun Z."/>
            <person name="Harris H.M."/>
            <person name="McCann A."/>
            <person name="Guo C."/>
            <person name="Argimon S."/>
            <person name="Zhang W."/>
            <person name="Yang X."/>
            <person name="Jeffery I.B."/>
            <person name="Cooney J.C."/>
            <person name="Kagawa T.F."/>
            <person name="Liu W."/>
            <person name="Song Y."/>
            <person name="Salvetti E."/>
            <person name="Wrobel A."/>
            <person name="Rasinkangas P."/>
            <person name="Parkhill J."/>
            <person name="Rea M.C."/>
            <person name="O'Sullivan O."/>
            <person name="Ritari J."/>
            <person name="Douillard F.P."/>
            <person name="Paul Ross R."/>
            <person name="Yang R."/>
            <person name="Briner A.E."/>
            <person name="Felis G.E."/>
            <person name="de Vos W.M."/>
            <person name="Barrangou R."/>
            <person name="Klaenhammer T.R."/>
            <person name="Caufield P.W."/>
            <person name="Cui Y."/>
            <person name="Zhang H."/>
            <person name="O'Toole P.W."/>
        </authorList>
    </citation>
    <scope>NUCLEOTIDE SEQUENCE [LARGE SCALE GENOMIC DNA]</scope>
    <source>
        <strain evidence="2 3">DSM 24301</strain>
    </source>
</reference>
<feature type="transmembrane region" description="Helical" evidence="1">
    <location>
        <begin position="71"/>
        <end position="89"/>
    </location>
</feature>
<feature type="transmembrane region" description="Helical" evidence="1">
    <location>
        <begin position="7"/>
        <end position="27"/>
    </location>
</feature>
<name>A0A0R2MRE6_9LACO</name>
<feature type="transmembrane region" description="Helical" evidence="1">
    <location>
        <begin position="152"/>
        <end position="170"/>
    </location>
</feature>
<dbReference type="Proteomes" id="UP000050969">
    <property type="component" value="Unassembled WGS sequence"/>
</dbReference>
<proteinExistence type="predicted"/>
<feature type="transmembrane region" description="Helical" evidence="1">
    <location>
        <begin position="96"/>
        <end position="117"/>
    </location>
</feature>
<feature type="transmembrane region" description="Helical" evidence="1">
    <location>
        <begin position="123"/>
        <end position="140"/>
    </location>
</feature>
<feature type="transmembrane region" description="Helical" evidence="1">
    <location>
        <begin position="278"/>
        <end position="297"/>
    </location>
</feature>
<keyword evidence="3" id="KW-1185">Reference proteome</keyword>
<dbReference type="AlphaFoldDB" id="A0A0R2MRE6"/>
<protein>
    <submittedName>
        <fullName evidence="2">Uncharacterized protein</fullName>
    </submittedName>
</protein>
<dbReference type="Pfam" id="PF19528">
    <property type="entry name" value="DUF6056"/>
    <property type="match status" value="1"/>
</dbReference>
<feature type="transmembrane region" description="Helical" evidence="1">
    <location>
        <begin position="200"/>
        <end position="221"/>
    </location>
</feature>
<feature type="transmembrane region" description="Helical" evidence="1">
    <location>
        <begin position="384"/>
        <end position="408"/>
    </location>
</feature>
<keyword evidence="1" id="KW-1133">Transmembrane helix</keyword>
<feature type="transmembrane region" description="Helical" evidence="1">
    <location>
        <begin position="309"/>
        <end position="328"/>
    </location>
</feature>
<dbReference type="InterPro" id="IPR045691">
    <property type="entry name" value="DUF6056"/>
</dbReference>
<dbReference type="EMBL" id="JQCE01000049">
    <property type="protein sequence ID" value="KRO16174.1"/>
    <property type="molecule type" value="Genomic_DNA"/>
</dbReference>
<keyword evidence="1" id="KW-0812">Transmembrane</keyword>
<evidence type="ECO:0000256" key="1">
    <source>
        <dbReference type="SAM" id="Phobius"/>
    </source>
</evidence>
<gene>
    <name evidence="2" type="ORF">IV56_GL001915</name>
</gene>
<keyword evidence="1" id="KW-0472">Membrane</keyword>
<evidence type="ECO:0000313" key="3">
    <source>
        <dbReference type="Proteomes" id="UP000050969"/>
    </source>
</evidence>
<sequence length="494" mass="57577">MYKKRNLYMLLTLTFIIGFLMSVAFPLTSDDLGWGSIPVQTYLRWKNLTGTSGDGRFFGNALIILLPKMQFFLHLLYAGTLTILSYLSTKLTRSTWLSMIIMMGLLWLPKIIVAQTFGWNAGFINYVFALVFPLWLLTLADTEIIDKKSHQYTIPILIILGLWSLLASWINEPITLLNLLSISIFITIYKFRRQEVPRHWWVLFCSSSVGTIILLGKTWITQESISGHGLNISQISSNFRKVFALTFGEYLWLPLLITLTVFSLLVYQRSKLNPQQVYAIQFSALLLIFFIFVNFIWPKTTFFPLSQNIILISHISYFISIVIITTALLFQDLISWYLVLASLFLVLPFLIVHPFGPRAVFGSQLLLLIWWGRLWQAYLPKPKWLQAITVFLMVLTLFCMTTILLPIYEGKVASTRLIQYEATQNFQPRYYLEVPHHDWWWNPSISQNFDYAQQKFYHIYPYAAGTLVPYQTWKKMDTSDPKKLVKELRKIDIK</sequence>
<organism evidence="2 3">
    <name type="scientific">Lacticaseibacillus saniviri JCM 17471 = DSM 24301</name>
    <dbReference type="NCBI Taxonomy" id="1293598"/>
    <lineage>
        <taxon>Bacteria</taxon>
        <taxon>Bacillati</taxon>
        <taxon>Bacillota</taxon>
        <taxon>Bacilli</taxon>
        <taxon>Lactobacillales</taxon>
        <taxon>Lactobacillaceae</taxon>
        <taxon>Lacticaseibacillus</taxon>
    </lineage>
</organism>
<comment type="caution">
    <text evidence="2">The sequence shown here is derived from an EMBL/GenBank/DDBJ whole genome shotgun (WGS) entry which is preliminary data.</text>
</comment>
<feature type="transmembrane region" description="Helical" evidence="1">
    <location>
        <begin position="334"/>
        <end position="352"/>
    </location>
</feature>
<dbReference type="RefSeq" id="WP_056993124.1">
    <property type="nucleotide sequence ID" value="NZ_JQCE01000049.1"/>
</dbReference>
<accession>A0A0R2MRE6</accession>
<evidence type="ECO:0000313" key="2">
    <source>
        <dbReference type="EMBL" id="KRO16174.1"/>
    </source>
</evidence>
<feature type="transmembrane region" description="Helical" evidence="1">
    <location>
        <begin position="242"/>
        <end position="266"/>
    </location>
</feature>